<accession>A0ABR3WHM6</accession>
<protein>
    <recommendedName>
        <fullName evidence="2">JmjC domain-containing protein</fullName>
    </recommendedName>
</protein>
<feature type="compositionally biased region" description="Polar residues" evidence="1">
    <location>
        <begin position="195"/>
        <end position="204"/>
    </location>
</feature>
<dbReference type="SUPFAM" id="SSF51197">
    <property type="entry name" value="Clavaminate synthase-like"/>
    <property type="match status" value="1"/>
</dbReference>
<reference evidence="3 4" key="1">
    <citation type="journal article" date="2024" name="IMA Fungus">
        <title>IMA Genome - F19 : A genome assembly and annotation guide to empower mycologists, including annotated draft genome sequences of Ceratocystis pirilliformis, Diaporthe australafricana, Fusarium ophioides, Paecilomyces lecythidis, and Sporothrix stenoceras.</title>
        <authorList>
            <person name="Aylward J."/>
            <person name="Wilson A.M."/>
            <person name="Visagie C.M."/>
            <person name="Spraker J."/>
            <person name="Barnes I."/>
            <person name="Buitendag C."/>
            <person name="Ceriani C."/>
            <person name="Del Mar Angel L."/>
            <person name="du Plessis D."/>
            <person name="Fuchs T."/>
            <person name="Gasser K."/>
            <person name="Kramer D."/>
            <person name="Li W."/>
            <person name="Munsamy K."/>
            <person name="Piso A."/>
            <person name="Price J.L."/>
            <person name="Sonnekus B."/>
            <person name="Thomas C."/>
            <person name="van der Nest A."/>
            <person name="van Dijk A."/>
            <person name="van Heerden A."/>
            <person name="van Vuuren N."/>
            <person name="Yilmaz N."/>
            <person name="Duong T.A."/>
            <person name="van der Merwe N.A."/>
            <person name="Wingfield M.J."/>
            <person name="Wingfield B.D."/>
        </authorList>
    </citation>
    <scope>NUCLEOTIDE SEQUENCE [LARGE SCALE GENOMIC DNA]</scope>
    <source>
        <strain evidence="3 4">CMW 18300</strain>
    </source>
</reference>
<dbReference type="EMBL" id="JAWRVE010000083">
    <property type="protein sequence ID" value="KAL1861735.1"/>
    <property type="molecule type" value="Genomic_DNA"/>
</dbReference>
<feature type="region of interest" description="Disordered" evidence="1">
    <location>
        <begin position="33"/>
        <end position="83"/>
    </location>
</feature>
<feature type="domain" description="JmjC" evidence="2">
    <location>
        <begin position="637"/>
        <end position="791"/>
    </location>
</feature>
<gene>
    <name evidence="3" type="ORF">Daus18300_008704</name>
</gene>
<sequence>MAYLTGATGAFMPQPHAPAEPFYSQAVFRAFDDDPSKSATPAAAAFNPSAPADAHAPPPAPAPAPHHSQSSTPPWPRSNAAHMSPINPAEVEMAEGLIQMRSGLVPMTVTPPAPYAPAPVPAPASALPHETPIVNGHKHHLPTGQESHFPPAPVPLPFSSPARAPAPVLTDHPAVSTSSDEPAGRRSDDLDFSLGDNSDTTITDPQVDRPEESLGVPAHASPAFTPRHEPSHEMLSTAPPQPAATNGSAPHRFEDASREGTTQDAPPFPQPPTAPSVPYRPGTQSPRSRPYDPSAPILSAPIPPVHAGRCHCRDVPQAFLSTLDDESSTNIEALSKLYGACRNDLCALHLNSYAQLITSALQATHSAAPAAISPQAAFSRTPQMDRPTFSFEETGTGTRWTAVPRRRRATSIPGIEEIELDLPSKRRRLDDEDWRPLPQSLEPQPPSKAEAQSPSDYFEYFQKSQQPSSGCRPPRDVAFNEEFRRKVLVELAREFTDLKEDDWSRGETTNRYIHAILSKCEHPNTDVMKGPIDAGFLNAQEASTILERGTERLPIITAGQQQFRWSGSERPIAQLFKRMEDLSRQVSVQIPSHNFDLPSYETKSLSSIRERFLRGQVSPDPWNILDLRSPLPPSILPSFLTGENCQLLPRIRDALLEGHCAERIKASREEWNEWTELLEWVLMSEGGHNTAPHMDSHGWSTWITIQEGNFGFGWLARPTDEEQEEWMKDPLNYTGGNWRFVILKPGQTVFFPSGTVHFVFRLQAEQTLALGGHLLQWTALERWVQIILWQLKNPNITNEDLGTAPLKYIRSARKLVEHRMANWRVTTMGGMATVTRFLALATEVERWYNKKKKKRVR</sequence>
<feature type="region of interest" description="Disordered" evidence="1">
    <location>
        <begin position="120"/>
        <end position="302"/>
    </location>
</feature>
<dbReference type="Gene3D" id="2.60.120.650">
    <property type="entry name" value="Cupin"/>
    <property type="match status" value="1"/>
</dbReference>
<proteinExistence type="predicted"/>
<evidence type="ECO:0000259" key="2">
    <source>
        <dbReference type="PROSITE" id="PS51184"/>
    </source>
</evidence>
<dbReference type="PROSITE" id="PS51184">
    <property type="entry name" value="JMJC"/>
    <property type="match status" value="1"/>
</dbReference>
<evidence type="ECO:0000313" key="4">
    <source>
        <dbReference type="Proteomes" id="UP001583177"/>
    </source>
</evidence>
<keyword evidence="4" id="KW-1185">Reference proteome</keyword>
<dbReference type="Proteomes" id="UP001583177">
    <property type="component" value="Unassembled WGS sequence"/>
</dbReference>
<evidence type="ECO:0000256" key="1">
    <source>
        <dbReference type="SAM" id="MobiDB-lite"/>
    </source>
</evidence>
<dbReference type="InterPro" id="IPR003347">
    <property type="entry name" value="JmjC_dom"/>
</dbReference>
<organism evidence="3 4">
    <name type="scientific">Diaporthe australafricana</name>
    <dbReference type="NCBI Taxonomy" id="127596"/>
    <lineage>
        <taxon>Eukaryota</taxon>
        <taxon>Fungi</taxon>
        <taxon>Dikarya</taxon>
        <taxon>Ascomycota</taxon>
        <taxon>Pezizomycotina</taxon>
        <taxon>Sordariomycetes</taxon>
        <taxon>Sordariomycetidae</taxon>
        <taxon>Diaporthales</taxon>
        <taxon>Diaporthaceae</taxon>
        <taxon>Diaporthe</taxon>
    </lineage>
</organism>
<feature type="compositionally biased region" description="Low complexity" evidence="1">
    <location>
        <begin position="37"/>
        <end position="55"/>
    </location>
</feature>
<name>A0ABR3WHM6_9PEZI</name>
<evidence type="ECO:0000313" key="3">
    <source>
        <dbReference type="EMBL" id="KAL1861735.1"/>
    </source>
</evidence>
<feature type="compositionally biased region" description="Pro residues" evidence="1">
    <location>
        <begin position="266"/>
        <end position="275"/>
    </location>
</feature>
<comment type="caution">
    <text evidence="3">The sequence shown here is derived from an EMBL/GenBank/DDBJ whole genome shotgun (WGS) entry which is preliminary data.</text>
</comment>